<evidence type="ECO:0000313" key="2">
    <source>
        <dbReference type="EMBL" id="KAK5055155.1"/>
    </source>
</evidence>
<dbReference type="GeneID" id="89981041"/>
<dbReference type="PANTHER" id="PTHR40788">
    <property type="entry name" value="CLR5 DOMAIN-CONTAINING PROTEIN-RELATED"/>
    <property type="match status" value="1"/>
</dbReference>
<comment type="caution">
    <text evidence="2">The sequence shown here is derived from an EMBL/GenBank/DDBJ whole genome shotgun (WGS) entry which is preliminary data.</text>
</comment>
<keyword evidence="3" id="KW-1185">Reference proteome</keyword>
<sequence>MEGVVTCFEDDSPLPDLTKMYLPGNPLESLPKDRQREMIASLKALSRYLKSCGRTLAKPKEVSPGYMRRLLGKRSSAIFRHLDTLRAIVDRHELTIQKRWTKKTNKQRLKIMLSAWPGLPASHRPDFLAHRMKAGPESRDAFIWPYLNQEDLIRPRALLLLLNYRSRNHPSRFAVADLETASLGRMLGTITPVFLPTHLVTLNGISDRKKDQDYGKLLLHGGLPDAPDWDKILTQFDPSEALVVLEAQERLMRFLVECCTLILHDIPVDLLTSHSYPIQPEPPSVSQRLITGHASLSIMAQETPYCLPPSLPDMSRLAALLSAATVSAQDHLWSLREDPGFFLHFMLELKEHRTEMILDANGKKHPVLHPQHMELFWETVIIDIVLFPYMKLNNLSKLAQVAQSLHDMQLGSSSPRISNRKPSEDYFYTLIRFRAYLTYAAQTPLRMLQMFVAGSIPFRSLHVRESIKASQAPIRAETRTSMLGSIEAQLLFLLKTLADNGDTLGLLRMPLVVDELQRLIEKEPRARDMITGFIGGIIGHLAIICECLKQVDICHTWAESYDSVMEEHNEAAYDEWNKAAAIWEDMVDVMHKSGPEWKRIVQLGIPKKGKFDYPLWKCETEDNTKLLRQSEANLDAFWSALDRFMNKEVGGLAGTAVKDFLTQPRLLQRTPEWIDPGESIETSSDFNSQTSLMPLSELYSQLELRTSQTLCNNSNKTLSSKTKTKTRGSPSTLSVDLNPDVKTERPESRLKFTVDALALKVFRTLFFTPLLNNTPGEVLWKDFIHAMTSVGFGSEKLYGSIWHFTPDNLDVERSIQFHEPHSPAKANKIPFHSARRHGRRLCRAYGWHGDMFVLREKTVSAPSATTPEP</sequence>
<dbReference type="PANTHER" id="PTHR40788:SF2">
    <property type="entry name" value="CLR5 DOMAIN-CONTAINING PROTEIN"/>
    <property type="match status" value="1"/>
</dbReference>
<reference evidence="2 3" key="1">
    <citation type="submission" date="2023-08" db="EMBL/GenBank/DDBJ databases">
        <title>Black Yeasts Isolated from many extreme environments.</title>
        <authorList>
            <person name="Coleine C."/>
            <person name="Stajich J.E."/>
            <person name="Selbmann L."/>
        </authorList>
    </citation>
    <scope>NUCLEOTIDE SEQUENCE [LARGE SCALE GENOMIC DNA]</scope>
    <source>
        <strain evidence="2 3">CCFEE 5792</strain>
    </source>
</reference>
<name>A0AAV9NGW4_9EURO</name>
<organism evidence="2 3">
    <name type="scientific">Exophiala bonariae</name>
    <dbReference type="NCBI Taxonomy" id="1690606"/>
    <lineage>
        <taxon>Eukaryota</taxon>
        <taxon>Fungi</taxon>
        <taxon>Dikarya</taxon>
        <taxon>Ascomycota</taxon>
        <taxon>Pezizomycotina</taxon>
        <taxon>Eurotiomycetes</taxon>
        <taxon>Chaetothyriomycetidae</taxon>
        <taxon>Chaetothyriales</taxon>
        <taxon>Herpotrichiellaceae</taxon>
        <taxon>Exophiala</taxon>
    </lineage>
</organism>
<dbReference type="AlphaFoldDB" id="A0AAV9NGW4"/>
<dbReference type="EMBL" id="JAVRRD010000009">
    <property type="protein sequence ID" value="KAK5055155.1"/>
    <property type="molecule type" value="Genomic_DNA"/>
</dbReference>
<proteinExistence type="predicted"/>
<evidence type="ECO:0000256" key="1">
    <source>
        <dbReference type="SAM" id="MobiDB-lite"/>
    </source>
</evidence>
<dbReference type="RefSeq" id="XP_064707586.1">
    <property type="nucleotide sequence ID" value="XM_064856410.1"/>
</dbReference>
<protein>
    <submittedName>
        <fullName evidence="2">Uncharacterized protein</fullName>
    </submittedName>
</protein>
<gene>
    <name evidence="2" type="ORF">LTR84_012904</name>
</gene>
<accession>A0AAV9NGW4</accession>
<evidence type="ECO:0000313" key="3">
    <source>
        <dbReference type="Proteomes" id="UP001358417"/>
    </source>
</evidence>
<dbReference type="Proteomes" id="UP001358417">
    <property type="component" value="Unassembled WGS sequence"/>
</dbReference>
<feature type="region of interest" description="Disordered" evidence="1">
    <location>
        <begin position="713"/>
        <end position="740"/>
    </location>
</feature>